<protein>
    <recommendedName>
        <fullName evidence="3">DksA C4-type domain-containing protein</fullName>
    </recommendedName>
</protein>
<dbReference type="Proteomes" id="UP000279372">
    <property type="component" value="Unassembled WGS sequence"/>
</dbReference>
<name>A0A3M3YBI7_9PSED</name>
<dbReference type="AlphaFoldDB" id="A0A3M3YBI7"/>
<sequence length="84" mass="8996">MPSPACSPKRMLPVLSDVASGLELRQDEAVSQAFFADELLQAGRVLGRVCVTCGQPISAARVGMFPRTAVCGICSSFRHWAKSK</sequence>
<evidence type="ECO:0000313" key="2">
    <source>
        <dbReference type="Proteomes" id="UP000279372"/>
    </source>
</evidence>
<evidence type="ECO:0008006" key="3">
    <source>
        <dbReference type="Google" id="ProtNLM"/>
    </source>
</evidence>
<comment type="caution">
    <text evidence="1">The sequence shown here is derived from an EMBL/GenBank/DDBJ whole genome shotgun (WGS) entry which is preliminary data.</text>
</comment>
<accession>A0A3M3YBI7</accession>
<reference evidence="1 2" key="1">
    <citation type="submission" date="2018-08" db="EMBL/GenBank/DDBJ databases">
        <title>Recombination of ecologically and evolutionarily significant loci maintains genetic cohesion in the Pseudomonas syringae species complex.</title>
        <authorList>
            <person name="Dillon M."/>
            <person name="Thakur S."/>
            <person name="Almeida R.N.D."/>
            <person name="Weir B.S."/>
            <person name="Guttman D.S."/>
        </authorList>
    </citation>
    <scope>NUCLEOTIDE SEQUENCE [LARGE SCALE GENOMIC DNA]</scope>
    <source>
        <strain evidence="1 2">ICMP 8902</strain>
    </source>
</reference>
<dbReference type="EMBL" id="RBQB01000355">
    <property type="protein sequence ID" value="RMO79778.1"/>
    <property type="molecule type" value="Genomic_DNA"/>
</dbReference>
<gene>
    <name evidence="1" type="ORF">ALQ33_200210</name>
</gene>
<organism evidence="1 2">
    <name type="scientific">Pseudomonas syringae pv. philadelphi</name>
    <dbReference type="NCBI Taxonomy" id="251706"/>
    <lineage>
        <taxon>Bacteria</taxon>
        <taxon>Pseudomonadati</taxon>
        <taxon>Pseudomonadota</taxon>
        <taxon>Gammaproteobacteria</taxon>
        <taxon>Pseudomonadales</taxon>
        <taxon>Pseudomonadaceae</taxon>
        <taxon>Pseudomonas</taxon>
    </lineage>
</organism>
<evidence type="ECO:0000313" key="1">
    <source>
        <dbReference type="EMBL" id="RMO79778.1"/>
    </source>
</evidence>
<proteinExistence type="predicted"/>